<dbReference type="Gene3D" id="3.90.470.10">
    <property type="entry name" value="Ribosomal protein L22/L17"/>
    <property type="match status" value="1"/>
</dbReference>
<evidence type="ECO:0000256" key="1">
    <source>
        <dbReference type="SAM" id="MobiDB-lite"/>
    </source>
</evidence>
<dbReference type="AlphaFoldDB" id="A0A9D4XUC2"/>
<dbReference type="EMBL" id="JAMSHJ010000003">
    <property type="protein sequence ID" value="KAI5427244.1"/>
    <property type="molecule type" value="Genomic_DNA"/>
</dbReference>
<feature type="compositionally biased region" description="Basic and acidic residues" evidence="1">
    <location>
        <begin position="76"/>
        <end position="86"/>
    </location>
</feature>
<keyword evidence="3" id="KW-1185">Reference proteome</keyword>
<comment type="caution">
    <text evidence="2">The sequence shown here is derived from an EMBL/GenBank/DDBJ whole genome shotgun (WGS) entry which is preliminary data.</text>
</comment>
<gene>
    <name evidence="2" type="ORF">KIW84_032594</name>
</gene>
<proteinExistence type="predicted"/>
<dbReference type="Proteomes" id="UP001058974">
    <property type="component" value="Chromosome 3"/>
</dbReference>
<reference evidence="2 3" key="1">
    <citation type="journal article" date="2022" name="Nat. Genet.">
        <title>Improved pea reference genome and pan-genome highlight genomic features and evolutionary characteristics.</title>
        <authorList>
            <person name="Yang T."/>
            <person name="Liu R."/>
            <person name="Luo Y."/>
            <person name="Hu S."/>
            <person name="Wang D."/>
            <person name="Wang C."/>
            <person name="Pandey M.K."/>
            <person name="Ge S."/>
            <person name="Xu Q."/>
            <person name="Li N."/>
            <person name="Li G."/>
            <person name="Huang Y."/>
            <person name="Saxena R.K."/>
            <person name="Ji Y."/>
            <person name="Li M."/>
            <person name="Yan X."/>
            <person name="He Y."/>
            <person name="Liu Y."/>
            <person name="Wang X."/>
            <person name="Xiang C."/>
            <person name="Varshney R.K."/>
            <person name="Ding H."/>
            <person name="Gao S."/>
            <person name="Zong X."/>
        </authorList>
    </citation>
    <scope>NUCLEOTIDE SEQUENCE [LARGE SCALE GENOMIC DNA]</scope>
    <source>
        <strain evidence="2 3">cv. Zhongwan 6</strain>
    </source>
</reference>
<name>A0A9D4XUC2_PEA</name>
<accession>A0A9D4XUC2</accession>
<dbReference type="InterPro" id="IPR036394">
    <property type="entry name" value="Ribosomal_uL22_sf"/>
</dbReference>
<dbReference type="Gramene" id="Psat03G0259400-T1">
    <property type="protein sequence ID" value="KAI5427244.1"/>
    <property type="gene ID" value="KIW84_032594"/>
</dbReference>
<evidence type="ECO:0000313" key="2">
    <source>
        <dbReference type="EMBL" id="KAI5427244.1"/>
    </source>
</evidence>
<dbReference type="InterPro" id="IPR005721">
    <property type="entry name" value="Ribosomal_uL22_euk/arc"/>
</dbReference>
<dbReference type="GO" id="GO:0003735">
    <property type="term" value="F:structural constituent of ribosome"/>
    <property type="evidence" value="ECO:0007669"/>
    <property type="project" value="InterPro"/>
</dbReference>
<dbReference type="GO" id="GO:0002181">
    <property type="term" value="P:cytoplasmic translation"/>
    <property type="evidence" value="ECO:0007669"/>
    <property type="project" value="TreeGrafter"/>
</dbReference>
<evidence type="ECO:0000313" key="3">
    <source>
        <dbReference type="Proteomes" id="UP001058974"/>
    </source>
</evidence>
<dbReference type="PANTHER" id="PTHR11593">
    <property type="entry name" value="60S RIBOSOMAL PROTEIN L17"/>
    <property type="match status" value="1"/>
</dbReference>
<dbReference type="PANTHER" id="PTHR11593:SF47">
    <property type="entry name" value="LARGE RIBOSOMAL SUBUNIT PROTEIN UL22Y"/>
    <property type="match status" value="1"/>
</dbReference>
<organism evidence="2 3">
    <name type="scientific">Pisum sativum</name>
    <name type="common">Garden pea</name>
    <name type="synonym">Lathyrus oleraceus</name>
    <dbReference type="NCBI Taxonomy" id="3888"/>
    <lineage>
        <taxon>Eukaryota</taxon>
        <taxon>Viridiplantae</taxon>
        <taxon>Streptophyta</taxon>
        <taxon>Embryophyta</taxon>
        <taxon>Tracheophyta</taxon>
        <taxon>Spermatophyta</taxon>
        <taxon>Magnoliopsida</taxon>
        <taxon>eudicotyledons</taxon>
        <taxon>Gunneridae</taxon>
        <taxon>Pentapetalae</taxon>
        <taxon>rosids</taxon>
        <taxon>fabids</taxon>
        <taxon>Fabales</taxon>
        <taxon>Fabaceae</taxon>
        <taxon>Papilionoideae</taxon>
        <taxon>50 kb inversion clade</taxon>
        <taxon>NPAAA clade</taxon>
        <taxon>Hologalegina</taxon>
        <taxon>IRL clade</taxon>
        <taxon>Fabeae</taxon>
        <taxon>Lathyrus</taxon>
    </lineage>
</organism>
<dbReference type="GO" id="GO:0022625">
    <property type="term" value="C:cytosolic large ribosomal subunit"/>
    <property type="evidence" value="ECO:0007669"/>
    <property type="project" value="TreeGrafter"/>
</dbReference>
<feature type="region of interest" description="Disordered" evidence="1">
    <location>
        <begin position="76"/>
        <end position="95"/>
    </location>
</feature>
<evidence type="ECO:0008006" key="4">
    <source>
        <dbReference type="Google" id="ProtNLM"/>
    </source>
</evidence>
<sequence>MDKEGGLPNLLDSSLICSRMQGAMPKSKDWMLMLYIFLISKSIKHRSKDAEHTELNGIINPYMSSPCHIELVLSEKEEPVKKEPETRLASSKKRA</sequence>
<protein>
    <recommendedName>
        <fullName evidence="4">60S ribosomal protein L17</fullName>
    </recommendedName>
</protein>